<accession>A0A1H0GNN2</accession>
<evidence type="ECO:0000313" key="3">
    <source>
        <dbReference type="EMBL" id="SDO08504.1"/>
    </source>
</evidence>
<dbReference type="Proteomes" id="UP000199602">
    <property type="component" value="Unassembled WGS sequence"/>
</dbReference>
<dbReference type="AlphaFoldDB" id="A0A1H0GNN2"/>
<keyword evidence="1" id="KW-0812">Transmembrane</keyword>
<dbReference type="GO" id="GO:0005886">
    <property type="term" value="C:plasma membrane"/>
    <property type="evidence" value="ECO:0007669"/>
    <property type="project" value="TreeGrafter"/>
</dbReference>
<feature type="transmembrane region" description="Helical" evidence="1">
    <location>
        <begin position="54"/>
        <end position="79"/>
    </location>
</feature>
<dbReference type="STRING" id="206665.SAMN04488516_1217"/>
<dbReference type="Pfam" id="PF09335">
    <property type="entry name" value="VTT_dom"/>
    <property type="match status" value="1"/>
</dbReference>
<proteinExistence type="predicted"/>
<evidence type="ECO:0000259" key="2">
    <source>
        <dbReference type="Pfam" id="PF09335"/>
    </source>
</evidence>
<sequence>MVRAKIFSKFWEVAKSKGALQTLIFVSITESIFFPIPPDVLLIPMGLAKREKAFFYAGICLIGSIVGGIIGYYLGYFFMDSIGQSLIRFYGLGDKYLYLQHLYLKYEFWAVGIAGLTPVPYKLCTLTAGAFKIPILSFTLVSLFSRGVRFYTISALIFWQGEKARNFLEKRFNWVMSLTVGLLILGFIALKWF</sequence>
<dbReference type="PANTHER" id="PTHR42709">
    <property type="entry name" value="ALKALINE PHOSPHATASE LIKE PROTEIN"/>
    <property type="match status" value="1"/>
</dbReference>
<keyword evidence="1" id="KW-1133">Transmembrane helix</keyword>
<dbReference type="InterPro" id="IPR032816">
    <property type="entry name" value="VTT_dom"/>
</dbReference>
<keyword evidence="4" id="KW-1185">Reference proteome</keyword>
<protein>
    <submittedName>
        <fullName evidence="3">Membrane protein YqaA, SNARE-associated domain</fullName>
    </submittedName>
</protein>
<organism evidence="3 4">
    <name type="scientific">Desulfonauticus submarinus</name>
    <dbReference type="NCBI Taxonomy" id="206665"/>
    <lineage>
        <taxon>Bacteria</taxon>
        <taxon>Pseudomonadati</taxon>
        <taxon>Thermodesulfobacteriota</taxon>
        <taxon>Desulfovibrionia</taxon>
        <taxon>Desulfovibrionales</taxon>
        <taxon>Desulfonauticaceae</taxon>
        <taxon>Desulfonauticus</taxon>
    </lineage>
</organism>
<dbReference type="PANTHER" id="PTHR42709:SF11">
    <property type="entry name" value="DEDA FAMILY PROTEIN"/>
    <property type="match status" value="1"/>
</dbReference>
<dbReference type="EMBL" id="FNIN01000021">
    <property type="protein sequence ID" value="SDO08504.1"/>
    <property type="molecule type" value="Genomic_DNA"/>
</dbReference>
<reference evidence="3 4" key="1">
    <citation type="submission" date="2016-10" db="EMBL/GenBank/DDBJ databases">
        <authorList>
            <person name="de Groot N.N."/>
        </authorList>
    </citation>
    <scope>NUCLEOTIDE SEQUENCE [LARGE SCALE GENOMIC DNA]</scope>
    <source>
        <strain evidence="3 4">DSM 15269</strain>
    </source>
</reference>
<feature type="domain" description="VTT" evidence="2">
    <location>
        <begin position="36"/>
        <end position="151"/>
    </location>
</feature>
<feature type="transmembrane region" description="Helical" evidence="1">
    <location>
        <begin position="171"/>
        <end position="190"/>
    </location>
</feature>
<keyword evidence="1" id="KW-0472">Membrane</keyword>
<dbReference type="RefSeq" id="WP_234970997.1">
    <property type="nucleotide sequence ID" value="NZ_FNIN01000021.1"/>
</dbReference>
<evidence type="ECO:0000256" key="1">
    <source>
        <dbReference type="SAM" id="Phobius"/>
    </source>
</evidence>
<evidence type="ECO:0000313" key="4">
    <source>
        <dbReference type="Proteomes" id="UP000199602"/>
    </source>
</evidence>
<name>A0A1H0GNN2_9BACT</name>
<dbReference type="InterPro" id="IPR051311">
    <property type="entry name" value="DedA_domain"/>
</dbReference>
<gene>
    <name evidence="3" type="ORF">SAMN04488516_1217</name>
</gene>